<feature type="non-terminal residue" evidence="2">
    <location>
        <position position="1"/>
    </location>
</feature>
<dbReference type="InterPro" id="IPR006121">
    <property type="entry name" value="HMA_dom"/>
</dbReference>
<feature type="domain" description="HMA" evidence="1">
    <location>
        <begin position="4"/>
        <end position="47"/>
    </location>
</feature>
<dbReference type="SUPFAM" id="SSF55008">
    <property type="entry name" value="HMA, heavy metal-associated domain"/>
    <property type="match status" value="1"/>
</dbReference>
<evidence type="ECO:0000259" key="1">
    <source>
        <dbReference type="Pfam" id="PF00403"/>
    </source>
</evidence>
<dbReference type="EMBL" id="UINC01055107">
    <property type="protein sequence ID" value="SVB73610.1"/>
    <property type="molecule type" value="Genomic_DNA"/>
</dbReference>
<proteinExistence type="predicted"/>
<dbReference type="InterPro" id="IPR036163">
    <property type="entry name" value="HMA_dom_sf"/>
</dbReference>
<gene>
    <name evidence="2" type="ORF">METZ01_LOCUS226464</name>
</gene>
<dbReference type="GO" id="GO:0046872">
    <property type="term" value="F:metal ion binding"/>
    <property type="evidence" value="ECO:0007669"/>
    <property type="project" value="InterPro"/>
</dbReference>
<name>A0A382GEH8_9ZZZZ</name>
<organism evidence="2">
    <name type="scientific">marine metagenome</name>
    <dbReference type="NCBI Taxonomy" id="408172"/>
    <lineage>
        <taxon>unclassified sequences</taxon>
        <taxon>metagenomes</taxon>
        <taxon>ecological metagenomes</taxon>
    </lineage>
</organism>
<protein>
    <recommendedName>
        <fullName evidence="1">HMA domain-containing protein</fullName>
    </recommendedName>
</protein>
<dbReference type="Pfam" id="PF00403">
    <property type="entry name" value="HMA"/>
    <property type="match status" value="1"/>
</dbReference>
<dbReference type="Gene3D" id="3.30.70.100">
    <property type="match status" value="1"/>
</dbReference>
<dbReference type="AlphaFoldDB" id="A0A382GEH8"/>
<evidence type="ECO:0000313" key="2">
    <source>
        <dbReference type="EMBL" id="SVB73610.1"/>
    </source>
</evidence>
<accession>A0A382GEH8</accession>
<sequence length="73" mass="7864">VAIVKSSLSGLEGVTASKISFTEGLVWYDPEHTTPEQIVAAITSSGYGAEALEVHSAEPNSIPQDCWFFGWFC</sequence>
<reference evidence="2" key="1">
    <citation type="submission" date="2018-05" db="EMBL/GenBank/DDBJ databases">
        <authorList>
            <person name="Lanie J.A."/>
            <person name="Ng W.-L."/>
            <person name="Kazmierczak K.M."/>
            <person name="Andrzejewski T.M."/>
            <person name="Davidsen T.M."/>
            <person name="Wayne K.J."/>
            <person name="Tettelin H."/>
            <person name="Glass J.I."/>
            <person name="Rusch D."/>
            <person name="Podicherti R."/>
            <person name="Tsui H.-C.T."/>
            <person name="Winkler M.E."/>
        </authorList>
    </citation>
    <scope>NUCLEOTIDE SEQUENCE</scope>
</reference>